<dbReference type="Proteomes" id="UP000310158">
    <property type="component" value="Unassembled WGS sequence"/>
</dbReference>
<dbReference type="EMBL" id="SGPL01001092">
    <property type="protein sequence ID" value="THH04854.1"/>
    <property type="molecule type" value="Genomic_DNA"/>
</dbReference>
<evidence type="ECO:0000313" key="2">
    <source>
        <dbReference type="Proteomes" id="UP000310158"/>
    </source>
</evidence>
<name>A0A4S4L0Y1_9AGAM</name>
<gene>
    <name evidence="1" type="ORF">EW146_g10063</name>
</gene>
<proteinExistence type="predicted"/>
<organism evidence="1 2">
    <name type="scientific">Bondarzewia mesenterica</name>
    <dbReference type="NCBI Taxonomy" id="1095465"/>
    <lineage>
        <taxon>Eukaryota</taxon>
        <taxon>Fungi</taxon>
        <taxon>Dikarya</taxon>
        <taxon>Basidiomycota</taxon>
        <taxon>Agaricomycotina</taxon>
        <taxon>Agaricomycetes</taxon>
        <taxon>Russulales</taxon>
        <taxon>Bondarzewiaceae</taxon>
        <taxon>Bondarzewia</taxon>
    </lineage>
</organism>
<accession>A0A4S4L0Y1</accession>
<comment type="caution">
    <text evidence="1">The sequence shown here is derived from an EMBL/GenBank/DDBJ whole genome shotgun (WGS) entry which is preliminary data.</text>
</comment>
<keyword evidence="2" id="KW-1185">Reference proteome</keyword>
<sequence>MSGEGNLQADIAAILDATLYEPSDIEINVADLYSVGQEKITMLNINSVAALPFVHGLQLYGPQGEINRMKSVFDDSVMINAIDTKAYETIHHRLHAITPSPRCLRMANGTIIPSLG</sequence>
<evidence type="ECO:0000313" key="1">
    <source>
        <dbReference type="EMBL" id="THH04854.1"/>
    </source>
</evidence>
<dbReference type="AlphaFoldDB" id="A0A4S4L0Y1"/>
<reference evidence="1 2" key="1">
    <citation type="submission" date="2019-02" db="EMBL/GenBank/DDBJ databases">
        <title>Genome sequencing of the rare red list fungi Bondarzewia mesenterica.</title>
        <authorList>
            <person name="Buettner E."/>
            <person name="Kellner H."/>
        </authorList>
    </citation>
    <scope>NUCLEOTIDE SEQUENCE [LARGE SCALE GENOMIC DNA]</scope>
    <source>
        <strain evidence="1 2">DSM 108281</strain>
    </source>
</reference>
<protein>
    <submittedName>
        <fullName evidence="1">Uncharacterized protein</fullName>
    </submittedName>
</protein>
<dbReference type="OrthoDB" id="2919534at2759"/>